<evidence type="ECO:0000256" key="3">
    <source>
        <dbReference type="ARBA" id="ARBA00022448"/>
    </source>
</evidence>
<feature type="domain" description="TOG" evidence="9">
    <location>
        <begin position="369"/>
        <end position="618"/>
    </location>
</feature>
<comment type="subcellular location">
    <subcellularLocation>
        <location evidence="2">Cytoplasm</location>
    </subcellularLocation>
    <subcellularLocation>
        <location evidence="1">Nucleus</location>
    </subcellularLocation>
</comment>
<evidence type="ECO:0000256" key="2">
    <source>
        <dbReference type="ARBA" id="ARBA00004496"/>
    </source>
</evidence>
<evidence type="ECO:0000256" key="8">
    <source>
        <dbReference type="SAM" id="MobiDB-lite"/>
    </source>
</evidence>
<sequence>MATENGGAAAAQLDQQTAQQVAAVLGPDVASFEQLVQALLSTQNEVRSQAEKVFGACKQHQADACVQRLVHVLKNSQQLELRGLCAVLLRKALCSDADNKTWKSLTQPTQQGMKTELLTLIKDEQNKQTAKMVCDTVSDVGAMLLEEQQWPELLPFMFQCVQSGDDTLLERVLRIFAQLVVSIEMTLSPYLATLHNVFGQSLQSQNVDIRNAALRATCSFISSLEKKSERDKFQDLVPSMLNCLGTALNQGDEATAQETLGMFIEIGEEHPTFLRKNLIEIVNAILTVTEAANLEASTRQLASEFLVTLTEAREKAPGMMRKLPQFMGKLFHALMCFLLDIDDEPEWHAADREEDEGIGNGELFDVGLEGLDRLAIALGGNAVMPIANQILPAFLQDQDWRKRHSALMTLAQIAEGCMKVMSKAISWTVDICVTGLRDPHAKVRWAACQTVGQLSTDLGPDFQEQEHARIVPTLLSAMDDVNEPRVQAHATAAVVNFSEDCEEDILAPYLDALVSKLLVLLQSPRNIVREGALTSLASVADSSKEYFEKYYSVVMPILVNILQTAGDKSLRLLRAKAIECISLVGMAVGKEKFGPDSKAIMEMLMRLQQQEMEDDDPTASYLLQAWARICKCLSNDFLPYLPVVMPPLLASARLETDVSIKYLDDEDEDEDEEEEVETLIIGDRKICIRTSTLEEKSTACSMLCCYVEELQEGFFPYIEEIVQLFVPLLRFAFHEEVRSTVASGMPELLKAAKSAVEKGCGKDAAWVKGMLDFMLGPLLEAIDKEPEALIVVSQVEAIGKLVACYGEGLDQNQMVQIFGCLKKALEASAERRKEREGRKESEDFDEEEAEAIEEENEEEDDVSDAVCECLDEMLKKFRAAVMPLVEQLLPFFAQMLEPSRSSSEHRIAICLIDSVVEYGSDGGATLKYFNSFVPVLLNNTTSEDADIRQCSAYGLGACAQVYGEHFAPVCKDALGKLMQIIQHPQARSSDYEMATENAVSALGKFCEFQSAAVDASGIVDTAGLMAFWLSQLPIKADKTEAKVAHGQLCRLLESGDARVVGKDNANLPQVASVLCKILAEGTAVVSEEHRNKLIAILNKVLQTLPQEAVHAQHAQLPQKAQQVLEAAASGRYQ</sequence>
<dbReference type="InterPro" id="IPR041653">
    <property type="entry name" value="Importin_rep_4"/>
</dbReference>
<evidence type="ECO:0000256" key="4">
    <source>
        <dbReference type="ARBA" id="ARBA00022490"/>
    </source>
</evidence>
<dbReference type="Pfam" id="PF13513">
    <property type="entry name" value="HEAT_EZ"/>
    <property type="match status" value="1"/>
</dbReference>
<dbReference type="InterPro" id="IPR041389">
    <property type="entry name" value="Importin_rep_6"/>
</dbReference>
<keyword evidence="3" id="KW-0813">Transport</keyword>
<evidence type="ECO:0000313" key="11">
    <source>
        <dbReference type="Proteomes" id="UP001472866"/>
    </source>
</evidence>
<keyword evidence="5" id="KW-0677">Repeat</keyword>
<feature type="region of interest" description="Disordered" evidence="8">
    <location>
        <begin position="831"/>
        <end position="860"/>
    </location>
</feature>
<dbReference type="Pfam" id="PF18808">
    <property type="entry name" value="Importin_rep_4"/>
    <property type="match status" value="1"/>
</dbReference>
<dbReference type="InterPro" id="IPR057672">
    <property type="entry name" value="TPR_IPO4/5"/>
</dbReference>
<dbReference type="InterPro" id="IPR040122">
    <property type="entry name" value="Importin_beta"/>
</dbReference>
<dbReference type="InterPro" id="IPR058584">
    <property type="entry name" value="IMB1_TNPO1-like_TPR"/>
</dbReference>
<evidence type="ECO:0000313" key="10">
    <source>
        <dbReference type="EMBL" id="WZN66655.1"/>
    </source>
</evidence>
<feature type="compositionally biased region" description="Basic and acidic residues" evidence="8">
    <location>
        <begin position="831"/>
        <end position="841"/>
    </location>
</feature>
<evidence type="ECO:0000256" key="6">
    <source>
        <dbReference type="ARBA" id="ARBA00022927"/>
    </source>
</evidence>
<dbReference type="InterPro" id="IPR011989">
    <property type="entry name" value="ARM-like"/>
</dbReference>
<dbReference type="Proteomes" id="UP001472866">
    <property type="component" value="Chromosome 16"/>
</dbReference>
<evidence type="ECO:0000259" key="9">
    <source>
        <dbReference type="SMART" id="SM01349"/>
    </source>
</evidence>
<dbReference type="GO" id="GO:0005737">
    <property type="term" value="C:cytoplasm"/>
    <property type="evidence" value="ECO:0007669"/>
    <property type="project" value="UniProtKB-SubCell"/>
</dbReference>
<feature type="compositionally biased region" description="Acidic residues" evidence="8">
    <location>
        <begin position="842"/>
        <end position="860"/>
    </location>
</feature>
<reference evidence="10 11" key="1">
    <citation type="submission" date="2024-03" db="EMBL/GenBank/DDBJ databases">
        <title>Complete genome sequence of the green alga Chloropicon roscoffensis RCC1871.</title>
        <authorList>
            <person name="Lemieux C."/>
            <person name="Pombert J.-F."/>
            <person name="Otis C."/>
            <person name="Turmel M."/>
        </authorList>
    </citation>
    <scope>NUCLEOTIDE SEQUENCE [LARGE SCALE GENOMIC DNA]</scope>
    <source>
        <strain evidence="10 11">RCC1871</strain>
    </source>
</reference>
<dbReference type="Pfam" id="PF25574">
    <property type="entry name" value="TPR_IMB1"/>
    <property type="match status" value="1"/>
</dbReference>
<name>A0AAX4PK18_9CHLO</name>
<protein>
    <submittedName>
        <fullName evidence="10">Importin beta</fullName>
    </submittedName>
</protein>
<keyword evidence="6" id="KW-0653">Protein transport</keyword>
<keyword evidence="11" id="KW-1185">Reference proteome</keyword>
<dbReference type="PANTHER" id="PTHR10527">
    <property type="entry name" value="IMPORTIN BETA"/>
    <property type="match status" value="1"/>
</dbReference>
<dbReference type="GO" id="GO:0005634">
    <property type="term" value="C:nucleus"/>
    <property type="evidence" value="ECO:0007669"/>
    <property type="project" value="UniProtKB-SubCell"/>
</dbReference>
<evidence type="ECO:0000256" key="1">
    <source>
        <dbReference type="ARBA" id="ARBA00004123"/>
    </source>
</evidence>
<keyword evidence="7" id="KW-0539">Nucleus</keyword>
<dbReference type="InterPro" id="IPR034085">
    <property type="entry name" value="TOG"/>
</dbReference>
<dbReference type="Pfam" id="PF25780">
    <property type="entry name" value="TPR_IPO5"/>
    <property type="match status" value="1"/>
</dbReference>
<dbReference type="Pfam" id="PF18829">
    <property type="entry name" value="Importin_rep_6"/>
    <property type="match status" value="1"/>
</dbReference>
<dbReference type="Gene3D" id="1.25.10.10">
    <property type="entry name" value="Leucine-rich Repeat Variant"/>
    <property type="match status" value="1"/>
</dbReference>
<dbReference type="GO" id="GO:0006606">
    <property type="term" value="P:protein import into nucleus"/>
    <property type="evidence" value="ECO:0007669"/>
    <property type="project" value="InterPro"/>
</dbReference>
<dbReference type="SUPFAM" id="SSF48371">
    <property type="entry name" value="ARM repeat"/>
    <property type="match status" value="2"/>
</dbReference>
<dbReference type="InterPro" id="IPR016024">
    <property type="entry name" value="ARM-type_fold"/>
</dbReference>
<accession>A0AAX4PK18</accession>
<dbReference type="AlphaFoldDB" id="A0AAX4PK18"/>
<dbReference type="SMART" id="SM01349">
    <property type="entry name" value="TOG"/>
    <property type="match status" value="1"/>
</dbReference>
<keyword evidence="4" id="KW-0963">Cytoplasm</keyword>
<dbReference type="EMBL" id="CP151516">
    <property type="protein sequence ID" value="WZN66655.1"/>
    <property type="molecule type" value="Genomic_DNA"/>
</dbReference>
<evidence type="ECO:0000256" key="5">
    <source>
        <dbReference type="ARBA" id="ARBA00022737"/>
    </source>
</evidence>
<gene>
    <name evidence="10" type="ORF">HKI87_16g82240</name>
</gene>
<evidence type="ECO:0000256" key="7">
    <source>
        <dbReference type="ARBA" id="ARBA00023242"/>
    </source>
</evidence>
<proteinExistence type="predicted"/>
<organism evidence="10 11">
    <name type="scientific">Chloropicon roscoffensis</name>
    <dbReference type="NCBI Taxonomy" id="1461544"/>
    <lineage>
        <taxon>Eukaryota</taxon>
        <taxon>Viridiplantae</taxon>
        <taxon>Chlorophyta</taxon>
        <taxon>Chloropicophyceae</taxon>
        <taxon>Chloropicales</taxon>
        <taxon>Chloropicaceae</taxon>
        <taxon>Chloropicon</taxon>
    </lineage>
</organism>